<protein>
    <recommendedName>
        <fullName evidence="3">Septicolysin</fullName>
    </recommendedName>
</protein>
<dbReference type="Gene3D" id="6.10.320.10">
    <property type="match status" value="1"/>
</dbReference>
<comment type="caution">
    <text evidence="1">The sequence shown here is derived from an EMBL/GenBank/DDBJ whole genome shotgun (WGS) entry which is preliminary data.</text>
</comment>
<keyword evidence="2" id="KW-1185">Reference proteome</keyword>
<evidence type="ECO:0000313" key="2">
    <source>
        <dbReference type="Proteomes" id="UP000050668"/>
    </source>
</evidence>
<name>A0ABR5K5M2_9BACI</name>
<proteinExistence type="predicted"/>
<sequence length="170" mass="19454">MTINLAEAVKLKSVLAKKVQELIGELHRSAFVTVEKGQTPKTSNRSMTTIETELAQVRLDMRTLDRLVYGANIQNTVEFKNEKLALVEAIELATQLRAEAELCKQFSMHEKETVRMGYGEGTMLYEVALYEPEEYRERAATLEKDAHKLSNLINAKNYSVEINFDDSRYF</sequence>
<reference evidence="2" key="1">
    <citation type="submission" date="2015-07" db="EMBL/GenBank/DDBJ databases">
        <title>Fjat-14205 dsm 2895.</title>
        <authorList>
            <person name="Liu B."/>
            <person name="Wang J."/>
            <person name="Zhu Y."/>
            <person name="Liu G."/>
            <person name="Chen Q."/>
            <person name="Chen Z."/>
            <person name="Lan J."/>
            <person name="Che J."/>
            <person name="Ge C."/>
            <person name="Shi H."/>
            <person name="Pan Z."/>
            <person name="Liu X."/>
        </authorList>
    </citation>
    <scope>NUCLEOTIDE SEQUENCE [LARGE SCALE GENOMIC DNA]</scope>
    <source>
        <strain evidence="2">DSM 25560</strain>
    </source>
</reference>
<organism evidence="1 2">
    <name type="scientific">Lysinibacillus contaminans</name>
    <dbReference type="NCBI Taxonomy" id="1293441"/>
    <lineage>
        <taxon>Bacteria</taxon>
        <taxon>Bacillati</taxon>
        <taxon>Bacillota</taxon>
        <taxon>Bacilli</taxon>
        <taxon>Bacillales</taxon>
        <taxon>Bacillaceae</taxon>
        <taxon>Lysinibacillus</taxon>
    </lineage>
</organism>
<evidence type="ECO:0000313" key="1">
    <source>
        <dbReference type="EMBL" id="KOS71589.1"/>
    </source>
</evidence>
<dbReference type="EMBL" id="LGRV01000001">
    <property type="protein sequence ID" value="KOS71589.1"/>
    <property type="molecule type" value="Genomic_DNA"/>
</dbReference>
<accession>A0ABR5K5M2</accession>
<evidence type="ECO:0008006" key="3">
    <source>
        <dbReference type="Google" id="ProtNLM"/>
    </source>
</evidence>
<dbReference type="Proteomes" id="UP000050668">
    <property type="component" value="Unassembled WGS sequence"/>
</dbReference>
<gene>
    <name evidence="1" type="ORF">AEA09_00955</name>
</gene>
<dbReference type="RefSeq" id="WP_053582052.1">
    <property type="nucleotide sequence ID" value="NZ_LGRV01000001.1"/>
</dbReference>